<feature type="region of interest" description="Disordered" evidence="1">
    <location>
        <begin position="293"/>
        <end position="388"/>
    </location>
</feature>
<evidence type="ECO:0008006" key="4">
    <source>
        <dbReference type="Google" id="ProtNLM"/>
    </source>
</evidence>
<dbReference type="AlphaFoldDB" id="A0AB39MCH1"/>
<protein>
    <recommendedName>
        <fullName evidence="4">Integral membrane protein</fullName>
    </recommendedName>
</protein>
<evidence type="ECO:0000256" key="2">
    <source>
        <dbReference type="SAM" id="Phobius"/>
    </source>
</evidence>
<feature type="transmembrane region" description="Helical" evidence="2">
    <location>
        <begin position="25"/>
        <end position="45"/>
    </location>
</feature>
<feature type="compositionally biased region" description="Low complexity" evidence="1">
    <location>
        <begin position="304"/>
        <end position="313"/>
    </location>
</feature>
<accession>A0AB39MCH1</accession>
<gene>
    <name evidence="3" type="ORF">AB5J58_22995</name>
</gene>
<feature type="transmembrane region" description="Helical" evidence="2">
    <location>
        <begin position="57"/>
        <end position="77"/>
    </location>
</feature>
<feature type="compositionally biased region" description="Basic and acidic residues" evidence="1">
    <location>
        <begin position="366"/>
        <end position="377"/>
    </location>
</feature>
<organism evidence="3">
    <name type="scientific">Streptomyces sp. R08</name>
    <dbReference type="NCBI Taxonomy" id="3238624"/>
    <lineage>
        <taxon>Bacteria</taxon>
        <taxon>Bacillati</taxon>
        <taxon>Actinomycetota</taxon>
        <taxon>Actinomycetes</taxon>
        <taxon>Kitasatosporales</taxon>
        <taxon>Streptomycetaceae</taxon>
        <taxon>Streptomyces</taxon>
    </lineage>
</organism>
<evidence type="ECO:0000313" key="3">
    <source>
        <dbReference type="EMBL" id="XDQ02846.1"/>
    </source>
</evidence>
<keyword evidence="2" id="KW-0812">Transmembrane</keyword>
<evidence type="ECO:0000256" key="1">
    <source>
        <dbReference type="SAM" id="MobiDB-lite"/>
    </source>
</evidence>
<keyword evidence="2" id="KW-0472">Membrane</keyword>
<feature type="transmembrane region" description="Helical" evidence="2">
    <location>
        <begin position="157"/>
        <end position="175"/>
    </location>
</feature>
<reference evidence="3" key="1">
    <citation type="submission" date="2024-07" db="EMBL/GenBank/DDBJ databases">
        <authorList>
            <person name="Yu S.T."/>
        </authorList>
    </citation>
    <scope>NUCLEOTIDE SEQUENCE</scope>
    <source>
        <strain evidence="3">R08</strain>
    </source>
</reference>
<feature type="transmembrane region" description="Helical" evidence="2">
    <location>
        <begin position="97"/>
        <end position="114"/>
    </location>
</feature>
<sequence>MTLGSTAQTSAAIDTMSLLSDWTTSSAACVVLPLVVALLAGWLLRRRAQKPGAGQRRGTAAIPVAAAAAIGCTAYSADTSWRFAADYLDMGGTTERAAMFAAAELALFSAALMARQNLNGPKQAPGTPGTLTWVITGVQIVPAYAESGLVGGTVRAFVGPVLAAVLWHLAMGIELRNRSPHADSRSLTAVVARQMRERLLARLGIADQDADAARIIRERALDRAVTLILRAEAMKPEKRDNPRGRRLTRRLHQALEQADVDRDKRQDELLLRKLATRQQALALASIPLPRRWPALAAGTPSGSTPARPRATATRRAENPGRPPENNAGVDTAHRAAHPEPEIRPHTPARTPTSPAPKPGEEEPDADPGKAARAESKRPGSKPRATRDLLHKYARDLYREHGRLSRDLLEEAVRKDGYSVASDTAGEVVRTVKAELPTAPVDHPH</sequence>
<keyword evidence="2" id="KW-1133">Transmembrane helix</keyword>
<dbReference type="RefSeq" id="WP_369188919.1">
    <property type="nucleotide sequence ID" value="NZ_CP163431.1"/>
</dbReference>
<proteinExistence type="predicted"/>
<dbReference type="EMBL" id="CP163431">
    <property type="protein sequence ID" value="XDQ02846.1"/>
    <property type="molecule type" value="Genomic_DNA"/>
</dbReference>
<feature type="compositionally biased region" description="Basic and acidic residues" evidence="1">
    <location>
        <begin position="331"/>
        <end position="344"/>
    </location>
</feature>
<name>A0AB39MCH1_9ACTN</name>